<evidence type="ECO:0000256" key="3">
    <source>
        <dbReference type="ARBA" id="ARBA00023002"/>
    </source>
</evidence>
<protein>
    <recommendedName>
        <fullName evidence="7">Short-chain dehydrogenase TIC 32, chloroplastic</fullName>
    </recommendedName>
</protein>
<dbReference type="InterPro" id="IPR002347">
    <property type="entry name" value="SDR_fam"/>
</dbReference>
<name>A0AAD6GA27_9EURO</name>
<evidence type="ECO:0008006" key="7">
    <source>
        <dbReference type="Google" id="ProtNLM"/>
    </source>
</evidence>
<dbReference type="PRINTS" id="PR00081">
    <property type="entry name" value="GDHRDH"/>
</dbReference>
<evidence type="ECO:0000256" key="4">
    <source>
        <dbReference type="SAM" id="MobiDB-lite"/>
    </source>
</evidence>
<accession>A0AAD6GA27</accession>
<reference evidence="5 6" key="1">
    <citation type="journal article" date="2023" name="IMA Fungus">
        <title>Comparative genomic study of the Penicillium genus elucidates a diverse pangenome and 15 lateral gene transfer events.</title>
        <authorList>
            <person name="Petersen C."/>
            <person name="Sorensen T."/>
            <person name="Nielsen M.R."/>
            <person name="Sondergaard T.E."/>
            <person name="Sorensen J.L."/>
            <person name="Fitzpatrick D.A."/>
            <person name="Frisvad J.C."/>
            <person name="Nielsen K.L."/>
        </authorList>
    </citation>
    <scope>NUCLEOTIDE SEQUENCE [LARGE SCALE GENOMIC DNA]</scope>
    <source>
        <strain evidence="5 6">IBT 35679</strain>
    </source>
</reference>
<keyword evidence="3" id="KW-0560">Oxidoreductase</keyword>
<evidence type="ECO:0000313" key="5">
    <source>
        <dbReference type="EMBL" id="KAJ5524090.1"/>
    </source>
</evidence>
<evidence type="ECO:0000313" key="6">
    <source>
        <dbReference type="Proteomes" id="UP001220324"/>
    </source>
</evidence>
<sequence length="328" mass="35098">MDSKYAAAHASPKGPGDSRPTAQQIIKDEELEGKLIGKVILITGCSSGIGIETAKALSTTGATLYLTARDLNKARTALGSFSEQSNIHLLELDLESFASVRKCAAEFLSKSSTLNILINNAGVMIPPEGRTADGFETQFGTNHLAHFLLFQLLKDTIIASASAEMSSRVIMVSSSGHRTSEVQFDDYNFEIGYDAWQAYGQSKTAMIWAANEIDARYGASGLHAYSLHPGSIASGLQKYVPGELAKNWSSMPGLVEAGKSPEQGAATTVWAATAKVLEGKGGKFLENCQVIGPLKEGDGLLVPGYAAWVYDEVKAKRLYELSLELVKV</sequence>
<dbReference type="PANTHER" id="PTHR24320">
    <property type="entry name" value="RETINOL DEHYDROGENASE"/>
    <property type="match status" value="1"/>
</dbReference>
<dbReference type="SUPFAM" id="SSF51735">
    <property type="entry name" value="NAD(P)-binding Rossmann-fold domains"/>
    <property type="match status" value="1"/>
</dbReference>
<dbReference type="Gene3D" id="3.40.50.720">
    <property type="entry name" value="NAD(P)-binding Rossmann-like Domain"/>
    <property type="match status" value="1"/>
</dbReference>
<evidence type="ECO:0000256" key="1">
    <source>
        <dbReference type="ARBA" id="ARBA00006484"/>
    </source>
</evidence>
<comment type="caution">
    <text evidence="5">The sequence shown here is derived from an EMBL/GenBank/DDBJ whole genome shotgun (WGS) entry which is preliminary data.</text>
</comment>
<dbReference type="EMBL" id="JAQIZZ010000008">
    <property type="protein sequence ID" value="KAJ5524090.1"/>
    <property type="molecule type" value="Genomic_DNA"/>
</dbReference>
<dbReference type="GO" id="GO:0016491">
    <property type="term" value="F:oxidoreductase activity"/>
    <property type="evidence" value="ECO:0007669"/>
    <property type="project" value="UniProtKB-KW"/>
</dbReference>
<dbReference type="InterPro" id="IPR036291">
    <property type="entry name" value="NAD(P)-bd_dom_sf"/>
</dbReference>
<keyword evidence="6" id="KW-1185">Reference proteome</keyword>
<dbReference type="Pfam" id="PF00106">
    <property type="entry name" value="adh_short"/>
    <property type="match status" value="1"/>
</dbReference>
<organism evidence="5 6">
    <name type="scientific">Penicillium frequentans</name>
    <dbReference type="NCBI Taxonomy" id="3151616"/>
    <lineage>
        <taxon>Eukaryota</taxon>
        <taxon>Fungi</taxon>
        <taxon>Dikarya</taxon>
        <taxon>Ascomycota</taxon>
        <taxon>Pezizomycotina</taxon>
        <taxon>Eurotiomycetes</taxon>
        <taxon>Eurotiomycetidae</taxon>
        <taxon>Eurotiales</taxon>
        <taxon>Aspergillaceae</taxon>
        <taxon>Penicillium</taxon>
    </lineage>
</organism>
<feature type="region of interest" description="Disordered" evidence="4">
    <location>
        <begin position="1"/>
        <end position="21"/>
    </location>
</feature>
<proteinExistence type="inferred from homology"/>
<gene>
    <name evidence="5" type="ORF">N7494_010740</name>
</gene>
<dbReference type="AlphaFoldDB" id="A0AAD6GA27"/>
<comment type="similarity">
    <text evidence="1">Belongs to the short-chain dehydrogenases/reductases (SDR) family.</text>
</comment>
<evidence type="ECO:0000256" key="2">
    <source>
        <dbReference type="ARBA" id="ARBA00022857"/>
    </source>
</evidence>
<keyword evidence="2" id="KW-0521">NADP</keyword>
<dbReference type="Proteomes" id="UP001220324">
    <property type="component" value="Unassembled WGS sequence"/>
</dbReference>
<dbReference type="PANTHER" id="PTHR24320:SF272">
    <property type="entry name" value="NAD(P)-BINDING ROSSMANN-FOLD SUPERFAMILY PROTEIN"/>
    <property type="match status" value="1"/>
</dbReference>